<reference evidence="4" key="1">
    <citation type="submission" date="2020-11" db="EMBL/GenBank/DDBJ databases">
        <title>Chlorella ohadii genome sequencing and assembly.</title>
        <authorList>
            <person name="Murik O."/>
            <person name="Treves H."/>
            <person name="Kedem I."/>
            <person name="Shotland Y."/>
            <person name="Kaplan A."/>
        </authorList>
    </citation>
    <scope>NUCLEOTIDE SEQUENCE</scope>
    <source>
        <strain evidence="4">1</strain>
    </source>
</reference>
<dbReference type="Gene3D" id="3.50.50.60">
    <property type="entry name" value="FAD/NAD(P)-binding domain"/>
    <property type="match status" value="1"/>
</dbReference>
<dbReference type="EMBL" id="JADXDR010000027">
    <property type="protein sequence ID" value="KAI7844576.1"/>
    <property type="molecule type" value="Genomic_DNA"/>
</dbReference>
<sequence>MAPRMVPCSHLSVALLAALLLATSCAAGRVLLDQQESKDAGAQLAARRPDVIVVGAGMSGIALARNLTDAGYRVLVLEGRDRTGGRLNSTTTALPDSHVDLGAMWIHDGIAGRNPLYDLVLKLGLKVSPRQDYGSREWLAANTQFTTSDRGQANMMMNTNYQSLLNGNITQLSVARLGDAKSIPAVDVMLRDGFPALIDALVAKGGLDIRMSTIVTSVQQDEDGVVVATADGTNYTAPYVVMTQTLGTLKAGDISFDPELPTEKLQAIEDMGFGVLDKALFVFDKPFWDTSVDFLLRERPDWSGRWSIFLNYHKLFGWPILAAIHVVISEGMSVLRQLYPGAPDPIQSAFTRWAAEPLSRGAYSYFAVGNPKNITRTLAEPHGRVLFAGEATSEKPATVLGAYLSGLREAERLRGLLGKPTSTNA</sequence>
<dbReference type="SUPFAM" id="SSF54373">
    <property type="entry name" value="FAD-linked reductases, C-terminal domain"/>
    <property type="match status" value="1"/>
</dbReference>
<dbReference type="PANTHER" id="PTHR10742">
    <property type="entry name" value="FLAVIN MONOAMINE OXIDASE"/>
    <property type="match status" value="1"/>
</dbReference>
<comment type="similarity">
    <text evidence="1">Belongs to the flavin monoamine oxidase family.</text>
</comment>
<feature type="chain" id="PRO_5042112804" description="Amine oxidase domain-containing protein" evidence="2">
    <location>
        <begin position="28"/>
        <end position="425"/>
    </location>
</feature>
<dbReference type="PROSITE" id="PS51257">
    <property type="entry name" value="PROKAR_LIPOPROTEIN"/>
    <property type="match status" value="1"/>
</dbReference>
<dbReference type="InterPro" id="IPR050281">
    <property type="entry name" value="Flavin_monoamine_oxidase"/>
</dbReference>
<evidence type="ECO:0000313" key="5">
    <source>
        <dbReference type="Proteomes" id="UP001205105"/>
    </source>
</evidence>
<feature type="signal peptide" evidence="2">
    <location>
        <begin position="1"/>
        <end position="27"/>
    </location>
</feature>
<comment type="caution">
    <text evidence="4">The sequence shown here is derived from an EMBL/GenBank/DDBJ whole genome shotgun (WGS) entry which is preliminary data.</text>
</comment>
<dbReference type="InterPro" id="IPR002937">
    <property type="entry name" value="Amino_oxidase"/>
</dbReference>
<keyword evidence="5" id="KW-1185">Reference proteome</keyword>
<dbReference type="Gene3D" id="3.90.660.10">
    <property type="match status" value="1"/>
</dbReference>
<dbReference type="Pfam" id="PF01593">
    <property type="entry name" value="Amino_oxidase"/>
    <property type="match status" value="2"/>
</dbReference>
<dbReference type="AlphaFoldDB" id="A0AAD5DYG6"/>
<dbReference type="PRINTS" id="PR00420">
    <property type="entry name" value="RNGMNOXGNASE"/>
</dbReference>
<dbReference type="Gene3D" id="1.10.10.1620">
    <property type="match status" value="1"/>
</dbReference>
<gene>
    <name evidence="4" type="ORF">COHA_001934</name>
</gene>
<name>A0AAD5DYG6_9CHLO</name>
<organism evidence="4 5">
    <name type="scientific">Chlorella ohadii</name>
    <dbReference type="NCBI Taxonomy" id="2649997"/>
    <lineage>
        <taxon>Eukaryota</taxon>
        <taxon>Viridiplantae</taxon>
        <taxon>Chlorophyta</taxon>
        <taxon>core chlorophytes</taxon>
        <taxon>Trebouxiophyceae</taxon>
        <taxon>Chlorellales</taxon>
        <taxon>Chlorellaceae</taxon>
        <taxon>Chlorella clade</taxon>
        <taxon>Chlorella</taxon>
    </lineage>
</organism>
<dbReference type="PANTHER" id="PTHR10742:SF410">
    <property type="entry name" value="LYSINE-SPECIFIC HISTONE DEMETHYLASE 2"/>
    <property type="match status" value="1"/>
</dbReference>
<dbReference type="InterPro" id="IPR036188">
    <property type="entry name" value="FAD/NAD-bd_sf"/>
</dbReference>
<dbReference type="GO" id="GO:0016491">
    <property type="term" value="F:oxidoreductase activity"/>
    <property type="evidence" value="ECO:0007669"/>
    <property type="project" value="InterPro"/>
</dbReference>
<dbReference type="Proteomes" id="UP001205105">
    <property type="component" value="Unassembled WGS sequence"/>
</dbReference>
<evidence type="ECO:0000256" key="2">
    <source>
        <dbReference type="SAM" id="SignalP"/>
    </source>
</evidence>
<feature type="domain" description="Amine oxidase" evidence="3">
    <location>
        <begin position="188"/>
        <end position="413"/>
    </location>
</feature>
<evidence type="ECO:0000256" key="1">
    <source>
        <dbReference type="ARBA" id="ARBA00005995"/>
    </source>
</evidence>
<evidence type="ECO:0000313" key="4">
    <source>
        <dbReference type="EMBL" id="KAI7844576.1"/>
    </source>
</evidence>
<evidence type="ECO:0000259" key="3">
    <source>
        <dbReference type="Pfam" id="PF01593"/>
    </source>
</evidence>
<keyword evidence="2" id="KW-0732">Signal</keyword>
<accession>A0AAD5DYG6</accession>
<protein>
    <recommendedName>
        <fullName evidence="3">Amine oxidase domain-containing protein</fullName>
    </recommendedName>
</protein>
<feature type="domain" description="Amine oxidase" evidence="3">
    <location>
        <begin position="58"/>
        <end position="171"/>
    </location>
</feature>
<proteinExistence type="inferred from homology"/>
<dbReference type="SUPFAM" id="SSF51905">
    <property type="entry name" value="FAD/NAD(P)-binding domain"/>
    <property type="match status" value="1"/>
</dbReference>